<proteinExistence type="predicted"/>
<feature type="domain" description="Helicase HerA central" evidence="1">
    <location>
        <begin position="355"/>
        <end position="546"/>
    </location>
</feature>
<dbReference type="InterPro" id="IPR008571">
    <property type="entry name" value="HerA-like"/>
</dbReference>
<accession>A0A6L4WZ75</accession>
<dbReference type="Proteomes" id="UP000472839">
    <property type="component" value="Unassembled WGS sequence"/>
</dbReference>
<organism evidence="2 3">
    <name type="scientific">Poseidonibacter ostreae</name>
    <dbReference type="NCBI Taxonomy" id="2654171"/>
    <lineage>
        <taxon>Bacteria</taxon>
        <taxon>Pseudomonadati</taxon>
        <taxon>Campylobacterota</taxon>
        <taxon>Epsilonproteobacteria</taxon>
        <taxon>Campylobacterales</taxon>
        <taxon>Arcobacteraceae</taxon>
        <taxon>Poseidonibacter</taxon>
    </lineage>
</organism>
<dbReference type="PANTHER" id="PTHR42957">
    <property type="entry name" value="HELICASE MJ1565-RELATED"/>
    <property type="match status" value="1"/>
</dbReference>
<dbReference type="Pfam" id="PF01935">
    <property type="entry name" value="DUF87"/>
    <property type="match status" value="1"/>
</dbReference>
<dbReference type="SUPFAM" id="SSF52540">
    <property type="entry name" value="P-loop containing nucleoside triphosphate hydrolases"/>
    <property type="match status" value="1"/>
</dbReference>
<dbReference type="InterPro" id="IPR027417">
    <property type="entry name" value="P-loop_NTPase"/>
</dbReference>
<dbReference type="InterPro" id="IPR002789">
    <property type="entry name" value="HerA_central"/>
</dbReference>
<evidence type="ECO:0000259" key="1">
    <source>
        <dbReference type="Pfam" id="PF01935"/>
    </source>
</evidence>
<reference evidence="2 3" key="1">
    <citation type="submission" date="2019-10" db="EMBL/GenBank/DDBJ databases">
        <title>Poseidonibacter ostreae sp. nov., isolated from the gut of the Ostrea denselamellosa.</title>
        <authorList>
            <person name="Choi A."/>
        </authorList>
    </citation>
    <scope>NUCLEOTIDE SEQUENCE [LARGE SCALE GENOMIC DNA]</scope>
    <source>
        <strain evidence="2 3">SJOD-M-33</strain>
    </source>
</reference>
<protein>
    <submittedName>
        <fullName evidence="2">DUF87 domain-containing protein</fullName>
    </submittedName>
</protein>
<gene>
    <name evidence="2" type="ORF">GBG19_00275</name>
</gene>
<evidence type="ECO:0000313" key="3">
    <source>
        <dbReference type="Proteomes" id="UP000472839"/>
    </source>
</evidence>
<dbReference type="PANTHER" id="PTHR42957:SF1">
    <property type="entry name" value="HELICASE MJ1565-RELATED"/>
    <property type="match status" value="1"/>
</dbReference>
<comment type="caution">
    <text evidence="2">The sequence shown here is derived from an EMBL/GenBank/DDBJ whole genome shotgun (WGS) entry which is preliminary data.</text>
</comment>
<dbReference type="AlphaFoldDB" id="A0A6L4WZ75"/>
<dbReference type="EMBL" id="WFKK01000001">
    <property type="protein sequence ID" value="KAB7891304.1"/>
    <property type="molecule type" value="Genomic_DNA"/>
</dbReference>
<sequence>MLSKIFGIIAFIFQPLWHYYKVLNLNRVLGLSKINSEGVYLYGSKDDNNKLYVIKLVHDHDRFRPIDFSDIKRTLKYENDSQMVYFFVKQETYEMGYVATFSEKLAVELKEKFRFKICNTTETVNFLLDIYSINKFTRDKDDLVINPSINIDSIDKNELFDSFFYNFSKILSDGAYIQNFNYKMYQVAKIDNKISIPYKEVIGKEFNGVICSFVDLSNKNLSYQIKDNLAYSRRADRVLTPDFEELEKADKAGTLDALITNTVIISDKEIEARNMATKMGFEIVEKDGFDKLYIQKKTFLTTRVIDYDLIAPSSTLSKLFGVRTKSIITKKHLNKLVEGKSWVDIVVDFCGYNIYGSFVNFCFRANKNPHVCLIADSGSGKSVTVQKILSSIYRVDFEKENVKRWNDVQTRYFEIGASSASLQKFFKKLYGDEVGLIEGSMESMKFSLSDLKTFVNSFGEIEIDANSLTNSILLMNVVLHEWEEGTLTASEQSIYESAVKEVYKNGSYKGLTIGELKQISKVAYAEKIEMFKEKGYKDTTWIREITDCGDLDNLNKPILGDIVNFISREAGSTNINQQELADYQSLIKKITAVAKVENSLFGSLNSIVFNNKPFYSIEFNKIKANKKILRSLFTFMFVQIYEADVQEALRRKANGLIMKQTVYIFEEARNFIEDNPEITKLLKTLIFEGRKYQLQAFFIVQQVSHLPPEIIKGCSSFFFLLPEKEEVKLQLKKEILALYPTESVDFLLQNLEMYTLGIISDLGSFSCRLDISKKELEVFAV</sequence>
<dbReference type="Gene3D" id="3.40.50.300">
    <property type="entry name" value="P-loop containing nucleotide triphosphate hydrolases"/>
    <property type="match status" value="1"/>
</dbReference>
<name>A0A6L4WZ75_9BACT</name>
<evidence type="ECO:0000313" key="2">
    <source>
        <dbReference type="EMBL" id="KAB7891304.1"/>
    </source>
</evidence>
<dbReference type="RefSeq" id="WP_152279406.1">
    <property type="nucleotide sequence ID" value="NZ_WFKK01000001.1"/>
</dbReference>